<dbReference type="AlphaFoldDB" id="A0A6A6EFB6"/>
<keyword evidence="4" id="KW-1185">Reference proteome</keyword>
<proteinExistence type="predicted"/>
<evidence type="ECO:0000313" key="4">
    <source>
        <dbReference type="Proteomes" id="UP000800200"/>
    </source>
</evidence>
<dbReference type="Pfam" id="PF26176">
    <property type="entry name" value="zf_C2H2_17_2"/>
    <property type="match status" value="1"/>
</dbReference>
<dbReference type="Pfam" id="PF26177">
    <property type="entry name" value="zf_C2H2_17_1st"/>
    <property type="match status" value="1"/>
</dbReference>
<feature type="region of interest" description="Disordered" evidence="1">
    <location>
        <begin position="580"/>
        <end position="656"/>
    </location>
</feature>
<dbReference type="SMART" id="SM00355">
    <property type="entry name" value="ZnF_C2H2"/>
    <property type="match status" value="3"/>
</dbReference>
<feature type="region of interest" description="Disordered" evidence="1">
    <location>
        <begin position="361"/>
        <end position="408"/>
    </location>
</feature>
<feature type="domain" description="C2H2-type" evidence="2">
    <location>
        <begin position="725"/>
        <end position="754"/>
    </location>
</feature>
<name>A0A6A6EFB6_9PEZI</name>
<feature type="domain" description="C2H2-type" evidence="2">
    <location>
        <begin position="659"/>
        <end position="684"/>
    </location>
</feature>
<feature type="region of interest" description="Disordered" evidence="1">
    <location>
        <begin position="753"/>
        <end position="779"/>
    </location>
</feature>
<dbReference type="InterPro" id="IPR059095">
    <property type="entry name" value="Znf_C2H2_17_2nd"/>
</dbReference>
<dbReference type="OrthoDB" id="5305647at2759"/>
<dbReference type="Proteomes" id="UP000800200">
    <property type="component" value="Unassembled WGS sequence"/>
</dbReference>
<sequence length="851" mass="95262">MAIQRRQPTNIYLTFKVFQLVNQLRRRLKPRVLPSDPTKQLLGSKTCLGLEANAFKSIEQCLSRVSGVQERKQLHHASNRICKNRKGTRPSLKLQTPGKHDPANPNTSGEEVQHMLKSLDNGNFNNPDNALSAIAANDKLFLKQNDSPNFEPCSLNEIITYLLLVHDGIDVLYHARSQYDDQWLISQGSEIGLNIDEAFIANYEHLLLRLRAQLIDALTRKVIEALLEGGQDKKQRKLLSWFTEFPNSKRPLSTTWPWSIKPSLAVLWGVCWMFYNSGDRNNRGVRQTRFLQDEQFPEWNTPQPNDSCANSGAQADINFGLELTGTQSQPQAQQQADGDVGSIGVSGVDLRQNVGWTLSAPNNLSGHVPVHQHSSSGRSPAQPQPRRNPRQANDSSQFAPDRHPGPIIAGLGPDTFSGPTDLAYNNYASTSHASAGIPAGQEQFSPENTGIATTPSIFAFSQHSLDVNSLAEPWQLQFTQHQSSTLLPQRPRSASHLTVPDIRVTPGNQAADTEGFTAPHQDFFSTIYEQSPQPPQAPQLSSNNIRIDTNINNFANAPYNMGNCPPDTSPIHTQIMRHERTPSNSNSTNMPTPVSISAPRSPLRSPIHERRPSIGSSVGHPRDASEDRSSADGDNALSSRRNHAYKRSEEPPRNREGKMICKHKECANITFERKCEWSKHMDKHDRPYKCNVKGCEKLQGFTYSGGLLRHEREVHKMHGGTKKSLFCPFPDCKRSSGSGFTRKENLAEHIRRVHRRTSTSSDLGNLVIPRPDTQDETTDMHLRPEYPTVETQEEEIQLGSKRKRISDAGFSGDGDDDLRAEVKRLRRENEEKDARLRQLEAAVMALQQGQR</sequence>
<dbReference type="InterPro" id="IPR059009">
    <property type="entry name" value="Znf_C2H2_17_1st"/>
</dbReference>
<feature type="compositionally biased region" description="Polar residues" evidence="1">
    <location>
        <begin position="582"/>
        <end position="595"/>
    </location>
</feature>
<feature type="region of interest" description="Disordered" evidence="1">
    <location>
        <begin position="85"/>
        <end position="110"/>
    </location>
</feature>
<evidence type="ECO:0000256" key="1">
    <source>
        <dbReference type="SAM" id="MobiDB-lite"/>
    </source>
</evidence>
<accession>A0A6A6EFB6</accession>
<feature type="compositionally biased region" description="Basic and acidic residues" evidence="1">
    <location>
        <begin position="646"/>
        <end position="656"/>
    </location>
</feature>
<reference evidence="3" key="1">
    <citation type="journal article" date="2020" name="Stud. Mycol.">
        <title>101 Dothideomycetes genomes: a test case for predicting lifestyles and emergence of pathogens.</title>
        <authorList>
            <person name="Haridas S."/>
            <person name="Albert R."/>
            <person name="Binder M."/>
            <person name="Bloem J."/>
            <person name="Labutti K."/>
            <person name="Salamov A."/>
            <person name="Andreopoulos B."/>
            <person name="Baker S."/>
            <person name="Barry K."/>
            <person name="Bills G."/>
            <person name="Bluhm B."/>
            <person name="Cannon C."/>
            <person name="Castanera R."/>
            <person name="Culley D."/>
            <person name="Daum C."/>
            <person name="Ezra D."/>
            <person name="Gonzalez J."/>
            <person name="Henrissat B."/>
            <person name="Kuo A."/>
            <person name="Liang C."/>
            <person name="Lipzen A."/>
            <person name="Lutzoni F."/>
            <person name="Magnuson J."/>
            <person name="Mondo S."/>
            <person name="Nolan M."/>
            <person name="Ohm R."/>
            <person name="Pangilinan J."/>
            <person name="Park H.-J."/>
            <person name="Ramirez L."/>
            <person name="Alfaro M."/>
            <person name="Sun H."/>
            <person name="Tritt A."/>
            <person name="Yoshinaga Y."/>
            <person name="Zwiers L.-H."/>
            <person name="Turgeon B."/>
            <person name="Goodwin S."/>
            <person name="Spatafora J."/>
            <person name="Crous P."/>
            <person name="Grigoriev I."/>
        </authorList>
    </citation>
    <scope>NUCLEOTIDE SEQUENCE</scope>
    <source>
        <strain evidence="3">CBS 207.26</strain>
    </source>
</reference>
<dbReference type="EMBL" id="ML994619">
    <property type="protein sequence ID" value="KAF2190211.1"/>
    <property type="molecule type" value="Genomic_DNA"/>
</dbReference>
<evidence type="ECO:0000313" key="3">
    <source>
        <dbReference type="EMBL" id="KAF2190211.1"/>
    </source>
</evidence>
<organism evidence="3 4">
    <name type="scientific">Zopfia rhizophila CBS 207.26</name>
    <dbReference type="NCBI Taxonomy" id="1314779"/>
    <lineage>
        <taxon>Eukaryota</taxon>
        <taxon>Fungi</taxon>
        <taxon>Dikarya</taxon>
        <taxon>Ascomycota</taxon>
        <taxon>Pezizomycotina</taxon>
        <taxon>Dothideomycetes</taxon>
        <taxon>Dothideomycetes incertae sedis</taxon>
        <taxon>Zopfiaceae</taxon>
        <taxon>Zopfia</taxon>
    </lineage>
</organism>
<dbReference type="InterPro" id="IPR013087">
    <property type="entry name" value="Znf_C2H2_type"/>
</dbReference>
<feature type="domain" description="C2H2-type" evidence="2">
    <location>
        <begin position="688"/>
        <end position="715"/>
    </location>
</feature>
<protein>
    <recommendedName>
        <fullName evidence="2">C2H2-type domain-containing protein</fullName>
    </recommendedName>
</protein>
<gene>
    <name evidence="3" type="ORF">K469DRAFT_682341</name>
</gene>
<feature type="compositionally biased region" description="Basic and acidic residues" evidence="1">
    <location>
        <begin position="620"/>
        <end position="631"/>
    </location>
</feature>
<feature type="compositionally biased region" description="Low complexity" evidence="1">
    <location>
        <begin position="380"/>
        <end position="393"/>
    </location>
</feature>
<dbReference type="Gene3D" id="3.30.160.60">
    <property type="entry name" value="Classic Zinc Finger"/>
    <property type="match status" value="2"/>
</dbReference>
<feature type="region of interest" description="Disordered" evidence="1">
    <location>
        <begin position="796"/>
        <end position="816"/>
    </location>
</feature>
<evidence type="ECO:0000259" key="2">
    <source>
        <dbReference type="SMART" id="SM00355"/>
    </source>
</evidence>